<dbReference type="AlphaFoldDB" id="A0A9P1GZS5"/>
<dbReference type="EMBL" id="CALLCH030000006">
    <property type="protein sequence ID" value="CAI4212827.1"/>
    <property type="molecule type" value="Genomic_DNA"/>
</dbReference>
<name>A0A9P1GZS5_9PEZI</name>
<protein>
    <submittedName>
        <fullName evidence="1">Uncharacterized protein</fullName>
    </submittedName>
</protein>
<gene>
    <name evidence="1" type="ORF">PPNO1_LOCUS2574</name>
</gene>
<dbReference type="OrthoDB" id="47375at2759"/>
<proteinExistence type="predicted"/>
<dbReference type="CDD" id="cd06532">
    <property type="entry name" value="Glyco_transf_25"/>
    <property type="match status" value="1"/>
</dbReference>
<keyword evidence="2" id="KW-1185">Reference proteome</keyword>
<evidence type="ECO:0000313" key="2">
    <source>
        <dbReference type="Proteomes" id="UP000838763"/>
    </source>
</evidence>
<dbReference type="Proteomes" id="UP000838763">
    <property type="component" value="Unassembled WGS sequence"/>
</dbReference>
<reference evidence="1" key="1">
    <citation type="submission" date="2022-11" db="EMBL/GenBank/DDBJ databases">
        <authorList>
            <person name="Scott C."/>
            <person name="Bruce N."/>
        </authorList>
    </citation>
    <scope>NUCLEOTIDE SEQUENCE</scope>
</reference>
<comment type="caution">
    <text evidence="1">The sequence shown here is derived from an EMBL/GenBank/DDBJ whole genome shotgun (WGS) entry which is preliminary data.</text>
</comment>
<evidence type="ECO:0000313" key="1">
    <source>
        <dbReference type="EMBL" id="CAI4212827.1"/>
    </source>
</evidence>
<organism evidence="1 2">
    <name type="scientific">Parascedosporium putredinis</name>
    <dbReference type="NCBI Taxonomy" id="1442378"/>
    <lineage>
        <taxon>Eukaryota</taxon>
        <taxon>Fungi</taxon>
        <taxon>Dikarya</taxon>
        <taxon>Ascomycota</taxon>
        <taxon>Pezizomycotina</taxon>
        <taxon>Sordariomycetes</taxon>
        <taxon>Hypocreomycetidae</taxon>
        <taxon>Microascales</taxon>
        <taxon>Microascaceae</taxon>
        <taxon>Parascedosporium</taxon>
    </lineage>
</organism>
<sequence>MDRYDRVPEIFNATLGFQDIFVVSLAARTDRRDAMSLMAAATGLRLTFVDGVRGADILEKALPPGRRNKNIQIVQENITSALILEDDLDWDVRVKEQFQTFASASQKMTQPLRNGPGDTLSSLYPPDAEAADQGPAALVMRDTSAVEPAQLSAYGDDWDVLWLGHTGGELPSDYATLKQNADRPPSSVLTLLIPDDETVPVPKHVKRHPWAKRTERFASLLAGVRRQPPGARRLLYQFGVEGLTDLWDISLRDFCEGVFLRGGRRRD</sequence>
<dbReference type="InterPro" id="IPR002654">
    <property type="entry name" value="Glyco_trans_25"/>
</dbReference>
<accession>A0A9P1GZS5</accession>